<dbReference type="InterPro" id="IPR036703">
    <property type="entry name" value="MOB_kinase_act_sf"/>
</dbReference>
<comment type="caution">
    <text evidence="2">The sequence shown here is derived from an EMBL/GenBank/DDBJ whole genome shotgun (WGS) entry which is preliminary data.</text>
</comment>
<feature type="region of interest" description="Disordered" evidence="1">
    <location>
        <begin position="279"/>
        <end position="313"/>
    </location>
</feature>
<dbReference type="Pfam" id="PF03637">
    <property type="entry name" value="Mob1_phocein"/>
    <property type="match status" value="1"/>
</dbReference>
<gene>
    <name evidence="2" type="ORF">SCF082_LOCUS2259</name>
</gene>
<feature type="compositionally biased region" description="Basic and acidic residues" evidence="1">
    <location>
        <begin position="291"/>
        <end position="313"/>
    </location>
</feature>
<accession>A0ABP0HJV9</accession>
<evidence type="ECO:0000256" key="1">
    <source>
        <dbReference type="SAM" id="MobiDB-lite"/>
    </source>
</evidence>
<sequence>MPAIGCADDSVDVASQRSGPRTAAKSKAGPSQRVEDSAMRIVKEEDKEADDIPLEDATFERLKQRRHMRGANTSDVDFAHLFNSLAKMNDCFQQEPAEEIDTSDTILHKENQFLAACVNACLTFEGQQRKEKNREEHADEEQEDEVEDDEEKEQKAQWCAAREAVMDVAFSKKKIFFPEALLTSLKAKDGPNVSREGLLDGLLNMKYLQRLPGSKKADTRYIPVLTAEVSLCDILHHQDRICELELSEMYNIDKFSNYLTQHPHRAANSKILADVLQASSESRRPRAGRPSPEEVKQKEDMQARSRKLRSAETHGEELLEALTEPIQKKRRFSQKKPEVKTENSEDHILIRKVNYQYPGPCTIRTRKQVVGIGAQKLSRRAQVMLLDQTHDLDIENCLFTLLPQLLEKLKLDPPMPPDALAAFAQCRSQRTKVCADVLQLPLHVGKELLVSILYGGHVSGKLVRHDFVQSLQRGISIEEVCKQSASYILDKTGFKVTIREKRHETVNALIKKAAACAKRAPFPTDHVYCVPGNCIPHALASLGAITEEKVSLLTEACPDNAYMQQRGCRTYLQCSNMFHCSFSPVLCTQSFDFRGNFLLHSENGGSPHCVAVKQDEEDKLIVFDTDGVFHLAVADFETALLGGVDAATCVIFKLQDGKKDTDVGMSDFDNLLDLAAGSSESNEECTTDDAQDTALLPEVSEKKGSFDWLDDTGRVITDQVLLSDLQTEAQKFMEAAKAAVPATLAGYGGAPSLAVPEASSWRDDRRNATLLPPRKLPAESRYADLITSRQRTLGSMDLAAQVRLPTGCSEEEWLAFNTVELFNELNLLVGAISDICTEATCPTMSAGSFAWQWADGDNRTPQQLSAPKYMEKLLVWVESQLADETFLPVQKGQPFLPNFKKGIRVIYKRLFRIYAHIFHAHFKEMVDSDADAHLNHSFKHFVYFVKEFDLIEDSELEPMGDLIRLLMRKREAEASAGGAVSP</sequence>
<dbReference type="Gene3D" id="1.20.140.30">
    <property type="entry name" value="MOB kinase activator"/>
    <property type="match status" value="1"/>
</dbReference>
<dbReference type="SUPFAM" id="SSF101152">
    <property type="entry name" value="Mob1/phocein"/>
    <property type="match status" value="1"/>
</dbReference>
<reference evidence="2 3" key="1">
    <citation type="submission" date="2024-02" db="EMBL/GenBank/DDBJ databases">
        <authorList>
            <person name="Chen Y."/>
            <person name="Shah S."/>
            <person name="Dougan E. K."/>
            <person name="Thang M."/>
            <person name="Chan C."/>
        </authorList>
    </citation>
    <scope>NUCLEOTIDE SEQUENCE [LARGE SCALE GENOMIC DNA]</scope>
</reference>
<organism evidence="2 3">
    <name type="scientific">Durusdinium trenchii</name>
    <dbReference type="NCBI Taxonomy" id="1381693"/>
    <lineage>
        <taxon>Eukaryota</taxon>
        <taxon>Sar</taxon>
        <taxon>Alveolata</taxon>
        <taxon>Dinophyceae</taxon>
        <taxon>Suessiales</taxon>
        <taxon>Symbiodiniaceae</taxon>
        <taxon>Durusdinium</taxon>
    </lineage>
</organism>
<evidence type="ECO:0000313" key="2">
    <source>
        <dbReference type="EMBL" id="CAK8990505.1"/>
    </source>
</evidence>
<feature type="compositionally biased region" description="Acidic residues" evidence="1">
    <location>
        <begin position="138"/>
        <end position="151"/>
    </location>
</feature>
<dbReference type="Proteomes" id="UP001642464">
    <property type="component" value="Unassembled WGS sequence"/>
</dbReference>
<dbReference type="SMART" id="SM01388">
    <property type="entry name" value="Mob1_phocein"/>
    <property type="match status" value="1"/>
</dbReference>
<keyword evidence="3" id="KW-1185">Reference proteome</keyword>
<dbReference type="InterPro" id="IPR005301">
    <property type="entry name" value="MOB_kinase_act_fam"/>
</dbReference>
<proteinExistence type="predicted"/>
<dbReference type="EMBL" id="CAXAMM010001113">
    <property type="protein sequence ID" value="CAK8990505.1"/>
    <property type="molecule type" value="Genomic_DNA"/>
</dbReference>
<feature type="region of interest" description="Disordered" evidence="1">
    <location>
        <begin position="1"/>
        <end position="37"/>
    </location>
</feature>
<protein>
    <submittedName>
        <fullName evidence="2">MOB kinase activator 1A (Mob1 alpha) (Mob1A) (Mob1 homolog 1B) (Mps one binder kinase activator-like 1B)</fullName>
    </submittedName>
</protein>
<dbReference type="PANTHER" id="PTHR22599">
    <property type="entry name" value="MPS ONE BINDER KINASE ACTIVATOR-LIKE MOB"/>
    <property type="match status" value="1"/>
</dbReference>
<name>A0ABP0HJV9_9DINO</name>
<evidence type="ECO:0000313" key="3">
    <source>
        <dbReference type="Proteomes" id="UP001642464"/>
    </source>
</evidence>
<feature type="region of interest" description="Disordered" evidence="1">
    <location>
        <begin position="128"/>
        <end position="154"/>
    </location>
</feature>
<feature type="compositionally biased region" description="Basic and acidic residues" evidence="1">
    <location>
        <begin position="128"/>
        <end position="137"/>
    </location>
</feature>